<evidence type="ECO:0000313" key="1">
    <source>
        <dbReference type="EMBL" id="PGH10909.1"/>
    </source>
</evidence>
<dbReference type="EMBL" id="PDNA01000140">
    <property type="protein sequence ID" value="PGH10909.1"/>
    <property type="molecule type" value="Genomic_DNA"/>
</dbReference>
<comment type="caution">
    <text evidence="1">The sequence shown here is derived from an EMBL/GenBank/DDBJ whole genome shotgun (WGS) entry which is preliminary data.</text>
</comment>
<evidence type="ECO:0000313" key="2">
    <source>
        <dbReference type="Proteomes" id="UP000224634"/>
    </source>
</evidence>
<reference evidence="1 2" key="1">
    <citation type="submission" date="2017-10" db="EMBL/GenBank/DDBJ databases">
        <title>Comparative genomics in systemic dimorphic fungi from Ajellomycetaceae.</title>
        <authorList>
            <person name="Munoz J.F."/>
            <person name="Mcewen J.G."/>
            <person name="Clay O.K."/>
            <person name="Cuomo C.A."/>
        </authorList>
    </citation>
    <scope>NUCLEOTIDE SEQUENCE [LARGE SCALE GENOMIC DNA]</scope>
    <source>
        <strain evidence="1 2">UAMH7299</strain>
    </source>
</reference>
<dbReference type="Proteomes" id="UP000224634">
    <property type="component" value="Unassembled WGS sequence"/>
</dbReference>
<keyword evidence="2" id="KW-1185">Reference proteome</keyword>
<name>A0A2B7XPK3_POLH7</name>
<organism evidence="1 2">
    <name type="scientific">Polytolypa hystricis (strain UAMH7299)</name>
    <dbReference type="NCBI Taxonomy" id="1447883"/>
    <lineage>
        <taxon>Eukaryota</taxon>
        <taxon>Fungi</taxon>
        <taxon>Dikarya</taxon>
        <taxon>Ascomycota</taxon>
        <taxon>Pezizomycotina</taxon>
        <taxon>Eurotiomycetes</taxon>
        <taxon>Eurotiomycetidae</taxon>
        <taxon>Onygenales</taxon>
        <taxon>Onygenales incertae sedis</taxon>
        <taxon>Polytolypa</taxon>
    </lineage>
</organism>
<proteinExistence type="predicted"/>
<gene>
    <name evidence="1" type="ORF">AJ80_07352</name>
</gene>
<evidence type="ECO:0008006" key="3">
    <source>
        <dbReference type="Google" id="ProtNLM"/>
    </source>
</evidence>
<accession>A0A2B7XPK3</accession>
<dbReference type="OrthoDB" id="376826at2759"/>
<protein>
    <recommendedName>
        <fullName evidence="3">CAP20</fullName>
    </recommendedName>
</protein>
<sequence>MGEPVVNGDVPSSQFLNHLASYPIISDSITTIKSHPYGQKSLELADQGYSHLAKPVIPYISKPYHNYLAPYVAKADSLGDSGLRVVESKFPIVKQETGEIRGTVVGYFTTPLKVAGEGKQHLFHTYGEEVKKCGGDGYVAKGKAVITTSLLMTSESLAWLGTWLGSKKEAVVEKTSEKEGSR</sequence>
<dbReference type="AlphaFoldDB" id="A0A2B7XPK3"/>
<dbReference type="STRING" id="1447883.A0A2B7XPK3"/>